<feature type="region of interest" description="Disordered" evidence="1">
    <location>
        <begin position="287"/>
        <end position="308"/>
    </location>
</feature>
<dbReference type="Proteomes" id="UP000809789">
    <property type="component" value="Unassembled WGS sequence"/>
</dbReference>
<sequence length="523" mass="57913">MLRSQPSLIIISQEDMEEFNLRRTQSSLQTRNDRYLIPRRPTGLPPARTSKDTAPSPNQVIVRSGPSRRVTDAIVTPSIKAHPRALHAIHGHSSQHHAHKLEDRSDDYSDLPQHTSALSNYLSNTTREQAIHVGMSMPVQLRAEHHSRPLASQSMPLLQVKKENDPSGLSNVRSKSCIIQGAGRVRAPSIHGPSPSPAHAMTSSQISGSSEDHVLSSPDSSPLDELMIKLRVADSRLGLIEGPRFVQSELAVSTRLLHGHTFYSAKNDQIHHVGSMRANPWILPGAARQTHSEEDGPGNAERRRATSRITSYPMHPELQDGVAPRVGIRRSPGSPSPQPFRHGVGSNWREPPAVQIQNVGQTQTPRRPPLQAGIRASRTPRLPVYDDGLAATVQPQTPAELRARQPGLSGTRFAAARRMNTISRDLHPTMIPPGESRYPTVTAPPTASTYANDHTSSAFEHVLGHNLGETRNQLRQQENVQEELGPQMDEERRRWAMRRDNAGRASALMQTPPQEGRFERFLR</sequence>
<protein>
    <submittedName>
        <fullName evidence="2">Uncharacterized protein</fullName>
    </submittedName>
</protein>
<evidence type="ECO:0000256" key="1">
    <source>
        <dbReference type="SAM" id="MobiDB-lite"/>
    </source>
</evidence>
<feature type="compositionally biased region" description="Polar residues" evidence="1">
    <location>
        <begin position="52"/>
        <end position="61"/>
    </location>
</feature>
<reference evidence="2" key="1">
    <citation type="submission" date="2021-07" db="EMBL/GenBank/DDBJ databases">
        <title>Elsinoe batatas strain:CRI-CJ2 Genome sequencing and assembly.</title>
        <authorList>
            <person name="Huang L."/>
        </authorList>
    </citation>
    <scope>NUCLEOTIDE SEQUENCE</scope>
    <source>
        <strain evidence="2">CRI-CJ2</strain>
    </source>
</reference>
<dbReference type="AlphaFoldDB" id="A0A8K0L4Z9"/>
<name>A0A8K0L4Z9_9PEZI</name>
<dbReference type="EMBL" id="JAESVG020000003">
    <property type="protein sequence ID" value="KAG8629082.1"/>
    <property type="molecule type" value="Genomic_DNA"/>
</dbReference>
<dbReference type="OrthoDB" id="3437607at2759"/>
<feature type="region of interest" description="Disordered" evidence="1">
    <location>
        <begin position="497"/>
        <end position="523"/>
    </location>
</feature>
<accession>A0A8K0L4Z9</accession>
<keyword evidence="3" id="KW-1185">Reference proteome</keyword>
<feature type="region of interest" description="Disordered" evidence="1">
    <location>
        <begin position="36"/>
        <end position="63"/>
    </location>
</feature>
<evidence type="ECO:0000313" key="2">
    <source>
        <dbReference type="EMBL" id="KAG8629082.1"/>
    </source>
</evidence>
<organism evidence="2 3">
    <name type="scientific">Elsinoe batatas</name>
    <dbReference type="NCBI Taxonomy" id="2601811"/>
    <lineage>
        <taxon>Eukaryota</taxon>
        <taxon>Fungi</taxon>
        <taxon>Dikarya</taxon>
        <taxon>Ascomycota</taxon>
        <taxon>Pezizomycotina</taxon>
        <taxon>Dothideomycetes</taxon>
        <taxon>Dothideomycetidae</taxon>
        <taxon>Myriangiales</taxon>
        <taxon>Elsinoaceae</taxon>
        <taxon>Elsinoe</taxon>
    </lineage>
</organism>
<feature type="region of interest" description="Disordered" evidence="1">
    <location>
        <begin position="186"/>
        <end position="221"/>
    </location>
</feature>
<comment type="caution">
    <text evidence="2">The sequence shown here is derived from an EMBL/GenBank/DDBJ whole genome shotgun (WGS) entry which is preliminary data.</text>
</comment>
<evidence type="ECO:0000313" key="3">
    <source>
        <dbReference type="Proteomes" id="UP000809789"/>
    </source>
</evidence>
<proteinExistence type="predicted"/>
<gene>
    <name evidence="2" type="ORF">KVT40_002947</name>
</gene>
<feature type="compositionally biased region" description="Basic and acidic residues" evidence="1">
    <location>
        <begin position="290"/>
        <end position="304"/>
    </location>
</feature>
<feature type="region of interest" description="Disordered" evidence="1">
    <location>
        <begin position="329"/>
        <end position="348"/>
    </location>
</feature>